<dbReference type="GO" id="GO:0005737">
    <property type="term" value="C:cytoplasm"/>
    <property type="evidence" value="ECO:0007669"/>
    <property type="project" value="TreeGrafter"/>
</dbReference>
<dbReference type="AlphaFoldDB" id="A0A819RFX8"/>
<feature type="non-terminal residue" evidence="5">
    <location>
        <position position="1"/>
    </location>
</feature>
<dbReference type="PRINTS" id="PR00381">
    <property type="entry name" value="KINESINLIGHT"/>
</dbReference>
<organism evidence="5 6">
    <name type="scientific">Adineta steineri</name>
    <dbReference type="NCBI Taxonomy" id="433720"/>
    <lineage>
        <taxon>Eukaryota</taxon>
        <taxon>Metazoa</taxon>
        <taxon>Spiralia</taxon>
        <taxon>Gnathifera</taxon>
        <taxon>Rotifera</taxon>
        <taxon>Eurotatoria</taxon>
        <taxon>Bdelloidea</taxon>
        <taxon>Adinetida</taxon>
        <taxon>Adinetidae</taxon>
        <taxon>Adineta</taxon>
    </lineage>
</organism>
<keyword evidence="4" id="KW-0493">Microtubule</keyword>
<dbReference type="InterPro" id="IPR002151">
    <property type="entry name" value="Kinesin_light"/>
</dbReference>
<dbReference type="SUPFAM" id="SSF48452">
    <property type="entry name" value="TPR-like"/>
    <property type="match status" value="1"/>
</dbReference>
<keyword evidence="3" id="KW-0802">TPR repeat</keyword>
<comment type="similarity">
    <text evidence="4">Belongs to the kinesin light chain family.</text>
</comment>
<dbReference type="GO" id="GO:0005871">
    <property type="term" value="C:kinesin complex"/>
    <property type="evidence" value="ECO:0007669"/>
    <property type="project" value="UniProtKB-UniRule"/>
</dbReference>
<keyword evidence="2" id="KW-0677">Repeat</keyword>
<comment type="subunit">
    <text evidence="4">Oligomeric complex composed of two heavy chains and two light chains.</text>
</comment>
<proteinExistence type="inferred from homology"/>
<dbReference type="InterPro" id="IPR011990">
    <property type="entry name" value="TPR-like_helical_dom_sf"/>
</dbReference>
<evidence type="ECO:0000256" key="3">
    <source>
        <dbReference type="ARBA" id="ARBA00022803"/>
    </source>
</evidence>
<reference evidence="5" key="1">
    <citation type="submission" date="2021-02" db="EMBL/GenBank/DDBJ databases">
        <authorList>
            <person name="Nowell W R."/>
        </authorList>
    </citation>
    <scope>NUCLEOTIDE SEQUENCE</scope>
</reference>
<comment type="function">
    <text evidence="4">Kinesin is a microtubule-associated force-producing protein that play a role in organelle transport.</text>
</comment>
<accession>A0A819RFX8</accession>
<dbReference type="PANTHER" id="PTHR45783">
    <property type="entry name" value="KINESIN LIGHT CHAIN"/>
    <property type="match status" value="1"/>
</dbReference>
<evidence type="ECO:0000256" key="2">
    <source>
        <dbReference type="ARBA" id="ARBA00022737"/>
    </source>
</evidence>
<sequence length="212" mass="23550">MPGSYFRVVGKWSPAKDLYIIHLRETTPSRPYLEPPFKVSPSTTETPAIQNLQISKEKDPVGASTAFTPPTDIKEYDTNDNNLSSANMNCGQTTDFVNGLFPNNGKVYVDQQDMTSGVHQSQRCDSYADLTTLPSQSVTDSFISTIGYELPARSKTLYNLVIQYASQGRYEAAVPLCRQALEDLEEASGHQHPDVATMLNILALVYRDQSKF</sequence>
<evidence type="ECO:0000256" key="1">
    <source>
        <dbReference type="ARBA" id="ARBA00022490"/>
    </source>
</evidence>
<keyword evidence="1 4" id="KW-0963">Cytoplasm</keyword>
<name>A0A819RFX8_9BILA</name>
<gene>
    <name evidence="5" type="ORF">KXQ929_LOCUS30953</name>
</gene>
<dbReference type="EMBL" id="CAJOBB010003454">
    <property type="protein sequence ID" value="CAF4041565.1"/>
    <property type="molecule type" value="Genomic_DNA"/>
</dbReference>
<evidence type="ECO:0000313" key="5">
    <source>
        <dbReference type="EMBL" id="CAF4041565.1"/>
    </source>
</evidence>
<comment type="subcellular location">
    <subcellularLocation>
        <location evidence="4">Cytoplasm</location>
        <location evidence="4">Cytoskeleton</location>
    </subcellularLocation>
</comment>
<keyword evidence="4" id="KW-0206">Cytoskeleton</keyword>
<dbReference type="GO" id="GO:0005874">
    <property type="term" value="C:microtubule"/>
    <property type="evidence" value="ECO:0007669"/>
    <property type="project" value="UniProtKB-UniRule"/>
</dbReference>
<dbReference type="GO" id="GO:0019894">
    <property type="term" value="F:kinesin binding"/>
    <property type="evidence" value="ECO:0007669"/>
    <property type="project" value="TreeGrafter"/>
</dbReference>
<dbReference type="Proteomes" id="UP000663868">
    <property type="component" value="Unassembled WGS sequence"/>
</dbReference>
<evidence type="ECO:0000256" key="4">
    <source>
        <dbReference type="RuleBase" id="RU367020"/>
    </source>
</evidence>
<keyword evidence="4" id="KW-0505">Motor protein</keyword>
<dbReference type="Pfam" id="PF13424">
    <property type="entry name" value="TPR_12"/>
    <property type="match status" value="1"/>
</dbReference>
<dbReference type="PANTHER" id="PTHR45783:SF3">
    <property type="entry name" value="KINESIN LIGHT CHAIN"/>
    <property type="match status" value="1"/>
</dbReference>
<protein>
    <recommendedName>
        <fullName evidence="4">Kinesin light chain</fullName>
    </recommendedName>
</protein>
<dbReference type="Gene3D" id="1.25.40.10">
    <property type="entry name" value="Tetratricopeptide repeat domain"/>
    <property type="match status" value="1"/>
</dbReference>
<evidence type="ECO:0000313" key="6">
    <source>
        <dbReference type="Proteomes" id="UP000663868"/>
    </source>
</evidence>
<dbReference type="GO" id="GO:0007018">
    <property type="term" value="P:microtubule-based movement"/>
    <property type="evidence" value="ECO:0007669"/>
    <property type="project" value="TreeGrafter"/>
</dbReference>
<comment type="caution">
    <text evidence="5">The sequence shown here is derived from an EMBL/GenBank/DDBJ whole genome shotgun (WGS) entry which is preliminary data.</text>
</comment>